<gene>
    <name evidence="8" type="ORF">HNR50_002869</name>
</gene>
<dbReference type="InterPro" id="IPR013249">
    <property type="entry name" value="RNA_pol_sigma70_r4_t2"/>
</dbReference>
<dbReference type="RefSeq" id="WP_184747437.1">
    <property type="nucleotide sequence ID" value="NZ_JACHGJ010000005.1"/>
</dbReference>
<name>A0A841RBX5_9SPIO</name>
<dbReference type="Gene3D" id="1.10.1740.10">
    <property type="match status" value="1"/>
</dbReference>
<dbReference type="InterPro" id="IPR007627">
    <property type="entry name" value="RNA_pol_sigma70_r2"/>
</dbReference>
<evidence type="ECO:0000259" key="6">
    <source>
        <dbReference type="Pfam" id="PF04542"/>
    </source>
</evidence>
<evidence type="ECO:0000256" key="2">
    <source>
        <dbReference type="ARBA" id="ARBA00023015"/>
    </source>
</evidence>
<evidence type="ECO:0000256" key="4">
    <source>
        <dbReference type="ARBA" id="ARBA00023125"/>
    </source>
</evidence>
<dbReference type="Pfam" id="PF04542">
    <property type="entry name" value="Sigma70_r2"/>
    <property type="match status" value="1"/>
</dbReference>
<reference evidence="8 9" key="1">
    <citation type="submission" date="2020-08" db="EMBL/GenBank/DDBJ databases">
        <title>Genomic Encyclopedia of Type Strains, Phase IV (KMG-IV): sequencing the most valuable type-strain genomes for metagenomic binning, comparative biology and taxonomic classification.</title>
        <authorList>
            <person name="Goeker M."/>
        </authorList>
    </citation>
    <scope>NUCLEOTIDE SEQUENCE [LARGE SCALE GENOMIC DNA]</scope>
    <source>
        <strain evidence="8 9">DSM 2461</strain>
    </source>
</reference>
<keyword evidence="9" id="KW-1185">Reference proteome</keyword>
<dbReference type="InterPro" id="IPR036388">
    <property type="entry name" value="WH-like_DNA-bd_sf"/>
</dbReference>
<evidence type="ECO:0000313" key="8">
    <source>
        <dbReference type="EMBL" id="MBB6481196.1"/>
    </source>
</evidence>
<proteinExistence type="inferred from homology"/>
<dbReference type="EMBL" id="JACHGJ010000005">
    <property type="protein sequence ID" value="MBB6481196.1"/>
    <property type="molecule type" value="Genomic_DNA"/>
</dbReference>
<dbReference type="SUPFAM" id="SSF88659">
    <property type="entry name" value="Sigma3 and sigma4 domains of RNA polymerase sigma factors"/>
    <property type="match status" value="1"/>
</dbReference>
<dbReference type="NCBIfam" id="TIGR02937">
    <property type="entry name" value="sigma70-ECF"/>
    <property type="match status" value="1"/>
</dbReference>
<dbReference type="Proteomes" id="UP000587760">
    <property type="component" value="Unassembled WGS sequence"/>
</dbReference>
<sequence>MDQKKNLKQHESKERLSRAYESEKPRLMARIRAAGKSLEETEDLIHDVYTETWGRLDRLNSIINLPAWLNSLVTRRLIDAWRHDKVKQYAGETDVAEETIREVITGVGLNPLDGYVRRCMVEALDSAIKTLPEKQRKVVEAQVFGGMTFKELAESTGESIDTLKARKRYAVENLSKALKHWIEN</sequence>
<dbReference type="GO" id="GO:0003677">
    <property type="term" value="F:DNA binding"/>
    <property type="evidence" value="ECO:0007669"/>
    <property type="project" value="UniProtKB-KW"/>
</dbReference>
<keyword evidence="3" id="KW-0731">Sigma factor</keyword>
<keyword evidence="5" id="KW-0804">Transcription</keyword>
<dbReference type="AlphaFoldDB" id="A0A841RBX5"/>
<protein>
    <submittedName>
        <fullName evidence="8">RNA polymerase sigma factor (Sigma-70 family)</fullName>
    </submittedName>
</protein>
<dbReference type="Gene3D" id="1.10.10.10">
    <property type="entry name" value="Winged helix-like DNA-binding domain superfamily/Winged helix DNA-binding domain"/>
    <property type="match status" value="1"/>
</dbReference>
<comment type="similarity">
    <text evidence="1">Belongs to the sigma-70 factor family. ECF subfamily.</text>
</comment>
<evidence type="ECO:0000313" key="9">
    <source>
        <dbReference type="Proteomes" id="UP000587760"/>
    </source>
</evidence>
<evidence type="ECO:0000256" key="3">
    <source>
        <dbReference type="ARBA" id="ARBA00023082"/>
    </source>
</evidence>
<dbReference type="InterPro" id="IPR013324">
    <property type="entry name" value="RNA_pol_sigma_r3/r4-like"/>
</dbReference>
<keyword evidence="2" id="KW-0805">Transcription regulation</keyword>
<dbReference type="PANTHER" id="PTHR43133">
    <property type="entry name" value="RNA POLYMERASE ECF-TYPE SIGMA FACTO"/>
    <property type="match status" value="1"/>
</dbReference>
<evidence type="ECO:0000259" key="7">
    <source>
        <dbReference type="Pfam" id="PF08281"/>
    </source>
</evidence>
<keyword evidence="4" id="KW-0238">DNA-binding</keyword>
<dbReference type="InterPro" id="IPR039425">
    <property type="entry name" value="RNA_pol_sigma-70-like"/>
</dbReference>
<organism evidence="8 9">
    <name type="scientific">Spirochaeta isovalerica</name>
    <dbReference type="NCBI Taxonomy" id="150"/>
    <lineage>
        <taxon>Bacteria</taxon>
        <taxon>Pseudomonadati</taxon>
        <taxon>Spirochaetota</taxon>
        <taxon>Spirochaetia</taxon>
        <taxon>Spirochaetales</taxon>
        <taxon>Spirochaetaceae</taxon>
        <taxon>Spirochaeta</taxon>
    </lineage>
</organism>
<dbReference type="SUPFAM" id="SSF88946">
    <property type="entry name" value="Sigma2 domain of RNA polymerase sigma factors"/>
    <property type="match status" value="1"/>
</dbReference>
<feature type="domain" description="RNA polymerase sigma factor 70 region 4 type 2" evidence="7">
    <location>
        <begin position="122"/>
        <end position="168"/>
    </location>
</feature>
<comment type="caution">
    <text evidence="8">The sequence shown here is derived from an EMBL/GenBank/DDBJ whole genome shotgun (WGS) entry which is preliminary data.</text>
</comment>
<accession>A0A841RBX5</accession>
<feature type="domain" description="RNA polymerase sigma-70 region 2" evidence="6">
    <location>
        <begin position="20"/>
        <end position="84"/>
    </location>
</feature>
<dbReference type="GO" id="GO:0016987">
    <property type="term" value="F:sigma factor activity"/>
    <property type="evidence" value="ECO:0007669"/>
    <property type="project" value="UniProtKB-KW"/>
</dbReference>
<dbReference type="InterPro" id="IPR014284">
    <property type="entry name" value="RNA_pol_sigma-70_dom"/>
</dbReference>
<dbReference type="Pfam" id="PF08281">
    <property type="entry name" value="Sigma70_r4_2"/>
    <property type="match status" value="1"/>
</dbReference>
<evidence type="ECO:0000256" key="1">
    <source>
        <dbReference type="ARBA" id="ARBA00010641"/>
    </source>
</evidence>
<dbReference type="GO" id="GO:0006352">
    <property type="term" value="P:DNA-templated transcription initiation"/>
    <property type="evidence" value="ECO:0007669"/>
    <property type="project" value="InterPro"/>
</dbReference>
<evidence type="ECO:0000256" key="5">
    <source>
        <dbReference type="ARBA" id="ARBA00023163"/>
    </source>
</evidence>
<dbReference type="PANTHER" id="PTHR43133:SF8">
    <property type="entry name" value="RNA POLYMERASE SIGMA FACTOR HI_1459-RELATED"/>
    <property type="match status" value="1"/>
</dbReference>
<dbReference type="InterPro" id="IPR013325">
    <property type="entry name" value="RNA_pol_sigma_r2"/>
</dbReference>